<protein>
    <recommendedName>
        <fullName evidence="4">Carboxypeptidase regulatory-like domain-containing protein</fullName>
    </recommendedName>
</protein>
<feature type="signal peptide" evidence="1">
    <location>
        <begin position="1"/>
        <end position="21"/>
    </location>
</feature>
<keyword evidence="1" id="KW-0732">Signal</keyword>
<comment type="caution">
    <text evidence="2">The sequence shown here is derived from an EMBL/GenBank/DDBJ whole genome shotgun (WGS) entry which is preliminary data.</text>
</comment>
<reference evidence="2 3" key="1">
    <citation type="submission" date="2023-12" db="EMBL/GenBank/DDBJ databases">
        <title>novel species in genus Nocarida.</title>
        <authorList>
            <person name="Li Z."/>
        </authorList>
    </citation>
    <scope>NUCLEOTIDE SEQUENCE [LARGE SCALE GENOMIC DNA]</scope>
    <source>
        <strain evidence="2 3">CDC186</strain>
    </source>
</reference>
<organism evidence="2 3">
    <name type="scientific">Nocardia implantans</name>
    <dbReference type="NCBI Taxonomy" id="3108168"/>
    <lineage>
        <taxon>Bacteria</taxon>
        <taxon>Bacillati</taxon>
        <taxon>Actinomycetota</taxon>
        <taxon>Actinomycetes</taxon>
        <taxon>Mycobacteriales</taxon>
        <taxon>Nocardiaceae</taxon>
        <taxon>Nocardia</taxon>
    </lineage>
</organism>
<evidence type="ECO:0008006" key="4">
    <source>
        <dbReference type="Google" id="ProtNLM"/>
    </source>
</evidence>
<dbReference type="RefSeq" id="WP_195081495.1">
    <property type="nucleotide sequence ID" value="NZ_JAYESH010000007.1"/>
</dbReference>
<evidence type="ECO:0000313" key="2">
    <source>
        <dbReference type="EMBL" id="MEB3512834.1"/>
    </source>
</evidence>
<name>A0ABU6AZC2_9NOCA</name>
<proteinExistence type="predicted"/>
<gene>
    <name evidence="2" type="ORF">U3653_22620</name>
</gene>
<sequence length="109" mass="11214">MKASRILLCATSFVAASVISAATAGIAAAQPVVDVVAGKKWIVVSVTPQGGDRPEWCRVDPYFGTPETVSLEVAPSGNLFVDNVAPGPHRVSVWCPNGGASTHDVVVQG</sequence>
<dbReference type="Proteomes" id="UP001348098">
    <property type="component" value="Unassembled WGS sequence"/>
</dbReference>
<accession>A0ABU6AZC2</accession>
<dbReference type="EMBL" id="JAYKYQ010000009">
    <property type="protein sequence ID" value="MEB3512834.1"/>
    <property type="molecule type" value="Genomic_DNA"/>
</dbReference>
<feature type="chain" id="PRO_5046197440" description="Carboxypeptidase regulatory-like domain-containing protein" evidence="1">
    <location>
        <begin position="22"/>
        <end position="109"/>
    </location>
</feature>
<evidence type="ECO:0000256" key="1">
    <source>
        <dbReference type="SAM" id="SignalP"/>
    </source>
</evidence>
<evidence type="ECO:0000313" key="3">
    <source>
        <dbReference type="Proteomes" id="UP001348098"/>
    </source>
</evidence>
<keyword evidence="3" id="KW-1185">Reference proteome</keyword>